<keyword evidence="3" id="KW-1185">Reference proteome</keyword>
<name>A0A4S8ISB4_MUSBA</name>
<evidence type="ECO:0000313" key="3">
    <source>
        <dbReference type="Proteomes" id="UP000317650"/>
    </source>
</evidence>
<accession>A0A4S8ISB4</accession>
<comment type="caution">
    <text evidence="2">The sequence shown here is derived from an EMBL/GenBank/DDBJ whole genome shotgun (WGS) entry which is preliminary data.</text>
</comment>
<dbReference type="AlphaFoldDB" id="A0A4S8ISB4"/>
<evidence type="ECO:0000256" key="1">
    <source>
        <dbReference type="SAM" id="MobiDB-lite"/>
    </source>
</evidence>
<reference evidence="2 3" key="1">
    <citation type="journal article" date="2019" name="Nat. Plants">
        <title>Genome sequencing of Musa balbisiana reveals subgenome evolution and function divergence in polyploid bananas.</title>
        <authorList>
            <person name="Yao X."/>
        </authorList>
    </citation>
    <scope>NUCLEOTIDE SEQUENCE [LARGE SCALE GENOMIC DNA]</scope>
    <source>
        <strain evidence="3">cv. DH-PKW</strain>
        <tissue evidence="2">Leaves</tissue>
    </source>
</reference>
<evidence type="ECO:0000313" key="2">
    <source>
        <dbReference type="EMBL" id="THU51590.1"/>
    </source>
</evidence>
<dbReference type="EMBL" id="PYDT01000009">
    <property type="protein sequence ID" value="THU51590.1"/>
    <property type="molecule type" value="Genomic_DNA"/>
</dbReference>
<organism evidence="2 3">
    <name type="scientific">Musa balbisiana</name>
    <name type="common">Banana</name>
    <dbReference type="NCBI Taxonomy" id="52838"/>
    <lineage>
        <taxon>Eukaryota</taxon>
        <taxon>Viridiplantae</taxon>
        <taxon>Streptophyta</taxon>
        <taxon>Embryophyta</taxon>
        <taxon>Tracheophyta</taxon>
        <taxon>Spermatophyta</taxon>
        <taxon>Magnoliopsida</taxon>
        <taxon>Liliopsida</taxon>
        <taxon>Zingiberales</taxon>
        <taxon>Musaceae</taxon>
        <taxon>Musa</taxon>
    </lineage>
</organism>
<gene>
    <name evidence="2" type="ORF">C4D60_Mb06t32620</name>
</gene>
<dbReference type="Proteomes" id="UP000317650">
    <property type="component" value="Chromosome 6"/>
</dbReference>
<sequence>MTTFMQARDSYCFRALAFPSGQALNLVLDSSFKSSFEEPVPPDHVRPSGETEDAEPVKGSQSDIDMAQAAAEAEVDVVVPKTWAPESPAFLEISEGDGHYTALSNLRSRHHREVENRRPKLLQKQRGKAYWALLCFDRRQRVDFYLELGPGPTFVL</sequence>
<proteinExistence type="predicted"/>
<feature type="region of interest" description="Disordered" evidence="1">
    <location>
        <begin position="37"/>
        <end position="63"/>
    </location>
</feature>
<protein>
    <submittedName>
        <fullName evidence="2">Uncharacterized protein</fullName>
    </submittedName>
</protein>